<proteinExistence type="predicted"/>
<protein>
    <submittedName>
        <fullName evidence="1">Uncharacterized protein</fullName>
    </submittedName>
</protein>
<reference evidence="1 2" key="1">
    <citation type="submission" date="2014-04" db="EMBL/GenBank/DDBJ databases">
        <title>Evolutionary Origins and Diversification of the Mycorrhizal Mutualists.</title>
        <authorList>
            <consortium name="DOE Joint Genome Institute"/>
            <consortium name="Mycorrhizal Genomics Consortium"/>
            <person name="Kohler A."/>
            <person name="Kuo A."/>
            <person name="Nagy L.G."/>
            <person name="Floudas D."/>
            <person name="Copeland A."/>
            <person name="Barry K.W."/>
            <person name="Cichocki N."/>
            <person name="Veneault-Fourrey C."/>
            <person name="LaButti K."/>
            <person name="Lindquist E.A."/>
            <person name="Lipzen A."/>
            <person name="Lundell T."/>
            <person name="Morin E."/>
            <person name="Murat C."/>
            <person name="Riley R."/>
            <person name="Ohm R."/>
            <person name="Sun H."/>
            <person name="Tunlid A."/>
            <person name="Henrissat B."/>
            <person name="Grigoriev I.V."/>
            <person name="Hibbett D.S."/>
            <person name="Martin F."/>
        </authorList>
    </citation>
    <scope>NUCLEOTIDE SEQUENCE [LARGE SCALE GENOMIC DNA]</scope>
    <source>
        <strain evidence="1 2">Koide BX008</strain>
    </source>
</reference>
<dbReference type="AlphaFoldDB" id="A0A0C2WXH2"/>
<dbReference type="Proteomes" id="UP000054549">
    <property type="component" value="Unassembled WGS sequence"/>
</dbReference>
<gene>
    <name evidence="1" type="ORF">M378DRAFT_167435</name>
</gene>
<keyword evidence="2" id="KW-1185">Reference proteome</keyword>
<name>A0A0C2WXH2_AMAMK</name>
<organism evidence="1 2">
    <name type="scientific">Amanita muscaria (strain Koide BX008)</name>
    <dbReference type="NCBI Taxonomy" id="946122"/>
    <lineage>
        <taxon>Eukaryota</taxon>
        <taxon>Fungi</taxon>
        <taxon>Dikarya</taxon>
        <taxon>Basidiomycota</taxon>
        <taxon>Agaricomycotina</taxon>
        <taxon>Agaricomycetes</taxon>
        <taxon>Agaricomycetidae</taxon>
        <taxon>Agaricales</taxon>
        <taxon>Pluteineae</taxon>
        <taxon>Amanitaceae</taxon>
        <taxon>Amanita</taxon>
    </lineage>
</organism>
<dbReference type="HOGENOM" id="CLU_2867214_0_0_1"/>
<accession>A0A0C2WXH2</accession>
<sequence>MAADMLNKIFSFVLGWLCQPLRTTRLSFTSNLRQEGEVACAFMCFPLSRTLIISATYSVRESEL</sequence>
<dbReference type="EMBL" id="KN818289">
    <property type="protein sequence ID" value="KIL61073.1"/>
    <property type="molecule type" value="Genomic_DNA"/>
</dbReference>
<dbReference type="InParanoid" id="A0A0C2WXH2"/>
<evidence type="ECO:0000313" key="2">
    <source>
        <dbReference type="Proteomes" id="UP000054549"/>
    </source>
</evidence>
<evidence type="ECO:0000313" key="1">
    <source>
        <dbReference type="EMBL" id="KIL61073.1"/>
    </source>
</evidence>